<feature type="compositionally biased region" description="Basic and acidic residues" evidence="1">
    <location>
        <begin position="74"/>
        <end position="85"/>
    </location>
</feature>
<dbReference type="AlphaFoldDB" id="A0A226DYU0"/>
<reference evidence="2 3" key="1">
    <citation type="submission" date="2015-12" db="EMBL/GenBank/DDBJ databases">
        <title>The genome of Folsomia candida.</title>
        <authorList>
            <person name="Faddeeva A."/>
            <person name="Derks M.F."/>
            <person name="Anvar Y."/>
            <person name="Smit S."/>
            <person name="Van Straalen N."/>
            <person name="Roelofs D."/>
        </authorList>
    </citation>
    <scope>NUCLEOTIDE SEQUENCE [LARGE SCALE GENOMIC DNA]</scope>
    <source>
        <strain evidence="2 3">VU population</strain>
        <tissue evidence="2">Whole body</tissue>
    </source>
</reference>
<feature type="region of interest" description="Disordered" evidence="1">
    <location>
        <begin position="66"/>
        <end position="85"/>
    </location>
</feature>
<protein>
    <submittedName>
        <fullName evidence="2">Uncharacterized protein</fullName>
    </submittedName>
</protein>
<keyword evidence="3" id="KW-1185">Reference proteome</keyword>
<organism evidence="2 3">
    <name type="scientific">Folsomia candida</name>
    <name type="common">Springtail</name>
    <dbReference type="NCBI Taxonomy" id="158441"/>
    <lineage>
        <taxon>Eukaryota</taxon>
        <taxon>Metazoa</taxon>
        <taxon>Ecdysozoa</taxon>
        <taxon>Arthropoda</taxon>
        <taxon>Hexapoda</taxon>
        <taxon>Collembola</taxon>
        <taxon>Entomobryomorpha</taxon>
        <taxon>Isotomoidea</taxon>
        <taxon>Isotomidae</taxon>
        <taxon>Proisotominae</taxon>
        <taxon>Folsomia</taxon>
    </lineage>
</organism>
<proteinExistence type="predicted"/>
<feature type="region of interest" description="Disordered" evidence="1">
    <location>
        <begin position="215"/>
        <end position="251"/>
    </location>
</feature>
<sequence length="612" mass="70752">MDGNEMAWEEQEEGETLGRFWERMDEWEQIERNRHASFGTVPQLGTQGCEIIIMEVVDGREQVWSPSGQVQDVTRGENESSKDHLGTMDSWVGIGRNRHWSSVPDPLLGPIPSFGEGDRTRRFYEGFQVSSTSPVLQSSSTVVQQMAYWGRMDSMVGIERNQHHGVLVPRLGPSPPTEEDFDEMENISAMDFCPVEDLFGIRAEQDEEERAMLGLEQHESRSEHDDEDDVPRGPYKRKGFKGRQDSFARQSALRAVQQSNSPSTPIHGEHDLLYAPLPELDYIRIGLLAWLEGRKKKTDRDDKKLEKLMRDAQDFRSGYFWAKEAYGPGWRYWIPSPTKKYPNTRKGLTMCLKNDWLNKMKIWRRGLGFRPNITNAKRKQNQLNNSNHKKWIPRLPISYLLEIRQLAPKDIKRYLTRKMSWVELTQLPAIKIWRYPGVHESFSGELSARAGHFKSDPDQADSVVHDKIREIGINRCICVEVYAHLCKDLYTAQLGEAYTMEYGAMHNALKAEGRIESNIEYLITRPDAALDSDLEPFPIFDAMDGIELYEIIPNTALVHPDYHATKDEIIQFPYRIHQSSLIDRFIVGTRGNKDNIWRHEYDALNNLVRRSP</sequence>
<evidence type="ECO:0000313" key="3">
    <source>
        <dbReference type="Proteomes" id="UP000198287"/>
    </source>
</evidence>
<comment type="caution">
    <text evidence="2">The sequence shown here is derived from an EMBL/GenBank/DDBJ whole genome shotgun (WGS) entry which is preliminary data.</text>
</comment>
<evidence type="ECO:0000256" key="1">
    <source>
        <dbReference type="SAM" id="MobiDB-lite"/>
    </source>
</evidence>
<gene>
    <name evidence="2" type="ORF">Fcan01_14851</name>
</gene>
<dbReference type="EMBL" id="LNIX01000009">
    <property type="protein sequence ID" value="OXA50453.1"/>
    <property type="molecule type" value="Genomic_DNA"/>
</dbReference>
<evidence type="ECO:0000313" key="2">
    <source>
        <dbReference type="EMBL" id="OXA50453.1"/>
    </source>
</evidence>
<dbReference type="Proteomes" id="UP000198287">
    <property type="component" value="Unassembled WGS sequence"/>
</dbReference>
<accession>A0A226DYU0</accession>
<name>A0A226DYU0_FOLCA</name>